<accession>A0ABS9HR59</accession>
<feature type="chain" id="PRO_5046740857" description="Phospholipid transport system substrate-binding protein" evidence="1">
    <location>
        <begin position="28"/>
        <end position="204"/>
    </location>
</feature>
<keyword evidence="3" id="KW-1185">Reference proteome</keyword>
<reference evidence="2" key="1">
    <citation type="submission" date="2022-01" db="EMBL/GenBank/DDBJ databases">
        <title>Lysobacter chinensis sp. nov., a bacterium isolated from cow dung compost.</title>
        <authorList>
            <person name="Liu Y."/>
        </authorList>
    </citation>
    <scope>NUCLEOTIDE SEQUENCE</scope>
    <source>
        <strain evidence="2">TLK-CK17</strain>
    </source>
</reference>
<evidence type="ECO:0000313" key="2">
    <source>
        <dbReference type="EMBL" id="MCF7220582.1"/>
    </source>
</evidence>
<reference evidence="2" key="2">
    <citation type="submission" date="2022-01" db="EMBL/GenBank/DDBJ databases">
        <authorList>
            <person name="Zhou L.Y."/>
        </authorList>
    </citation>
    <scope>NUCLEOTIDE SEQUENCE</scope>
    <source>
        <strain evidence="2">TLK-CK17</strain>
    </source>
</reference>
<keyword evidence="1" id="KW-0732">Signal</keyword>
<feature type="signal peptide" evidence="1">
    <location>
        <begin position="1"/>
        <end position="27"/>
    </location>
</feature>
<name>A0ABS9HR59_9GAMM</name>
<dbReference type="RefSeq" id="WP_237052944.1">
    <property type="nucleotide sequence ID" value="NZ_JAKJPO010000001.1"/>
</dbReference>
<dbReference type="EMBL" id="JAKJPO010000001">
    <property type="protein sequence ID" value="MCF7220582.1"/>
    <property type="molecule type" value="Genomic_DNA"/>
</dbReference>
<gene>
    <name evidence="2" type="ORF">L3V18_02095</name>
</gene>
<proteinExistence type="predicted"/>
<evidence type="ECO:0000313" key="3">
    <source>
        <dbReference type="Proteomes" id="UP001430796"/>
    </source>
</evidence>
<comment type="caution">
    <text evidence="2">The sequence shown here is derived from an EMBL/GenBank/DDBJ whole genome shotgun (WGS) entry which is preliminary data.</text>
</comment>
<dbReference type="Proteomes" id="UP001430796">
    <property type="component" value="Unassembled WGS sequence"/>
</dbReference>
<organism evidence="2 3">
    <name type="scientific">Marilutibacter chinensis</name>
    <dbReference type="NCBI Taxonomy" id="2912247"/>
    <lineage>
        <taxon>Bacteria</taxon>
        <taxon>Pseudomonadati</taxon>
        <taxon>Pseudomonadota</taxon>
        <taxon>Gammaproteobacteria</taxon>
        <taxon>Lysobacterales</taxon>
        <taxon>Lysobacteraceae</taxon>
        <taxon>Marilutibacter</taxon>
    </lineage>
</organism>
<evidence type="ECO:0008006" key="4">
    <source>
        <dbReference type="Google" id="ProtNLM"/>
    </source>
</evidence>
<protein>
    <recommendedName>
        <fullName evidence="4">Phospholipid transport system substrate-binding protein</fullName>
    </recommendedName>
</protein>
<evidence type="ECO:0000256" key="1">
    <source>
        <dbReference type="SAM" id="SignalP"/>
    </source>
</evidence>
<sequence>MMSTCKHLLSVLILGLVAGLLSAPAAAETPEAFMQRYVEAVREDGVGVTADFVHPEEAERFRAMLAPVFGAMPRTEANALAKMLFGGKADAGTVAAMPADRFMRSFLRFVEKQATTGLPGKGGIRITDFVPLGSVQEGEVHHFVARGTVEAGGLTLTKLEVVSIRPHGNGWGMLLSGEVDGMAEAIKATMASGAGAKGPQDGGR</sequence>